<dbReference type="InterPro" id="IPR036390">
    <property type="entry name" value="WH_DNA-bd_sf"/>
</dbReference>
<accession>A0A2G4YLN2</accession>
<dbReference type="RefSeq" id="WP_099475128.1">
    <property type="nucleotide sequence ID" value="NZ_CP041025.1"/>
</dbReference>
<dbReference type="AlphaFoldDB" id="A0A2G4YLN2"/>
<organism evidence="6 7">
    <name type="scientific">Paremcibacter congregatus</name>
    <dbReference type="NCBI Taxonomy" id="2043170"/>
    <lineage>
        <taxon>Bacteria</taxon>
        <taxon>Pseudomonadati</taxon>
        <taxon>Pseudomonadota</taxon>
        <taxon>Alphaproteobacteria</taxon>
        <taxon>Emcibacterales</taxon>
        <taxon>Emcibacteraceae</taxon>
        <taxon>Paremcibacter</taxon>
    </lineage>
</organism>
<dbReference type="Pfam" id="PF03466">
    <property type="entry name" value="LysR_substrate"/>
    <property type="match status" value="1"/>
</dbReference>
<dbReference type="PANTHER" id="PTHR30118">
    <property type="entry name" value="HTH-TYPE TRANSCRIPTIONAL REGULATOR LEUO-RELATED"/>
    <property type="match status" value="1"/>
</dbReference>
<evidence type="ECO:0000313" key="7">
    <source>
        <dbReference type="Proteomes" id="UP000229730"/>
    </source>
</evidence>
<dbReference type="Pfam" id="PF00126">
    <property type="entry name" value="HTH_1"/>
    <property type="match status" value="1"/>
</dbReference>
<dbReference type="SUPFAM" id="SSF46785">
    <property type="entry name" value="Winged helix' DNA-binding domain"/>
    <property type="match status" value="1"/>
</dbReference>
<keyword evidence="3" id="KW-0238">DNA-binding</keyword>
<protein>
    <submittedName>
        <fullName evidence="6">LysR family transcriptional regulator</fullName>
    </submittedName>
</protein>
<keyword evidence="2" id="KW-0805">Transcription regulation</keyword>
<gene>
    <name evidence="6" type="ORF">CRD36_16805</name>
</gene>
<dbReference type="InParanoid" id="A0A2G4YLN2"/>
<dbReference type="InterPro" id="IPR037402">
    <property type="entry name" value="YidZ_PBP2"/>
</dbReference>
<evidence type="ECO:0000256" key="3">
    <source>
        <dbReference type="ARBA" id="ARBA00023125"/>
    </source>
</evidence>
<dbReference type="OrthoDB" id="9774011at2"/>
<dbReference type="GO" id="GO:0003700">
    <property type="term" value="F:DNA-binding transcription factor activity"/>
    <property type="evidence" value="ECO:0007669"/>
    <property type="project" value="InterPro"/>
</dbReference>
<dbReference type="Gene3D" id="3.40.190.10">
    <property type="entry name" value="Periplasmic binding protein-like II"/>
    <property type="match status" value="2"/>
</dbReference>
<comment type="similarity">
    <text evidence="1">Belongs to the LysR transcriptional regulatory family.</text>
</comment>
<dbReference type="SUPFAM" id="SSF53850">
    <property type="entry name" value="Periplasmic binding protein-like II"/>
    <property type="match status" value="1"/>
</dbReference>
<dbReference type="InterPro" id="IPR005119">
    <property type="entry name" value="LysR_subst-bd"/>
</dbReference>
<dbReference type="InterPro" id="IPR036388">
    <property type="entry name" value="WH-like_DNA-bd_sf"/>
</dbReference>
<dbReference type="GO" id="GO:0003677">
    <property type="term" value="F:DNA binding"/>
    <property type="evidence" value="ECO:0007669"/>
    <property type="project" value="UniProtKB-KW"/>
</dbReference>
<evidence type="ECO:0000259" key="5">
    <source>
        <dbReference type="PROSITE" id="PS50931"/>
    </source>
</evidence>
<name>A0A2G4YLN2_9PROT</name>
<dbReference type="PROSITE" id="PS50931">
    <property type="entry name" value="HTH_LYSR"/>
    <property type="match status" value="1"/>
</dbReference>
<sequence>MQLSQTDLNLFIVFEAIYREGNLTRAAEQLCLSQPAVSNALARLRRTFDDPLFIRSRQGMLPTPVAENIIGRVREALQLMSSSLTEGTVFQAAQSDKSFRINMSDLISAMILSPLVQAVTREAPAVHLESYHIPRGDLLRDLASGAVDLAIDAPVLSDPQLCHLPLLKERYVCMLRKGHPLAGDRLTLDDYLSLQHIHVSSRRTGPGYVEQALNNMGKSRDVHLRLQHYMIAPGVALASDLALTAPLRLVQAYDAQIYELPFALPELELHLYWHKSRDKDPANRWMRQLITDQAQDQM</sequence>
<feature type="domain" description="HTH lysR-type" evidence="5">
    <location>
        <begin position="6"/>
        <end position="63"/>
    </location>
</feature>
<dbReference type="CDD" id="cd08417">
    <property type="entry name" value="PBP2_Nitroaromatics_like"/>
    <property type="match status" value="1"/>
</dbReference>
<evidence type="ECO:0000256" key="4">
    <source>
        <dbReference type="ARBA" id="ARBA00023163"/>
    </source>
</evidence>
<dbReference type="PANTHER" id="PTHR30118:SF15">
    <property type="entry name" value="TRANSCRIPTIONAL REGULATORY PROTEIN"/>
    <property type="match status" value="1"/>
</dbReference>
<dbReference type="Proteomes" id="UP000229730">
    <property type="component" value="Unassembled WGS sequence"/>
</dbReference>
<reference evidence="6 7" key="1">
    <citation type="submission" date="2017-10" db="EMBL/GenBank/DDBJ databases">
        <title>Frigbacter circumglobatus gen. nov. sp. nov., isolated from sediment cultured in situ.</title>
        <authorList>
            <person name="Zhao Z."/>
        </authorList>
    </citation>
    <scope>NUCLEOTIDE SEQUENCE [LARGE SCALE GENOMIC DNA]</scope>
    <source>
        <strain evidence="6 7">ZYL</strain>
    </source>
</reference>
<evidence type="ECO:0000256" key="1">
    <source>
        <dbReference type="ARBA" id="ARBA00009437"/>
    </source>
</evidence>
<dbReference type="Gene3D" id="1.10.10.10">
    <property type="entry name" value="Winged helix-like DNA-binding domain superfamily/Winged helix DNA-binding domain"/>
    <property type="match status" value="1"/>
</dbReference>
<dbReference type="EMBL" id="PDEM01000033">
    <property type="protein sequence ID" value="PHZ83235.1"/>
    <property type="molecule type" value="Genomic_DNA"/>
</dbReference>
<keyword evidence="4" id="KW-0804">Transcription</keyword>
<dbReference type="InterPro" id="IPR000847">
    <property type="entry name" value="LysR_HTH_N"/>
</dbReference>
<dbReference type="PRINTS" id="PR00039">
    <property type="entry name" value="HTHLYSR"/>
</dbReference>
<proteinExistence type="inferred from homology"/>
<dbReference type="InterPro" id="IPR050389">
    <property type="entry name" value="LysR-type_TF"/>
</dbReference>
<keyword evidence="7" id="KW-1185">Reference proteome</keyword>
<comment type="caution">
    <text evidence="6">The sequence shown here is derived from an EMBL/GenBank/DDBJ whole genome shotgun (WGS) entry which is preliminary data.</text>
</comment>
<evidence type="ECO:0000313" key="6">
    <source>
        <dbReference type="EMBL" id="PHZ83235.1"/>
    </source>
</evidence>
<dbReference type="FunCoup" id="A0A2G4YLN2">
    <property type="interactions" value="55"/>
</dbReference>
<evidence type="ECO:0000256" key="2">
    <source>
        <dbReference type="ARBA" id="ARBA00023015"/>
    </source>
</evidence>